<proteinExistence type="predicted"/>
<organism evidence="1 2">
    <name type="scientific">Clunio marinus</name>
    <dbReference type="NCBI Taxonomy" id="568069"/>
    <lineage>
        <taxon>Eukaryota</taxon>
        <taxon>Metazoa</taxon>
        <taxon>Ecdysozoa</taxon>
        <taxon>Arthropoda</taxon>
        <taxon>Hexapoda</taxon>
        <taxon>Insecta</taxon>
        <taxon>Pterygota</taxon>
        <taxon>Neoptera</taxon>
        <taxon>Endopterygota</taxon>
        <taxon>Diptera</taxon>
        <taxon>Nematocera</taxon>
        <taxon>Chironomoidea</taxon>
        <taxon>Chironomidae</taxon>
        <taxon>Clunio</taxon>
    </lineage>
</organism>
<dbReference type="EMBL" id="CVRI01000060">
    <property type="protein sequence ID" value="CRL03939.1"/>
    <property type="molecule type" value="Genomic_DNA"/>
</dbReference>
<protein>
    <submittedName>
        <fullName evidence="1">CLUMA_CG017060, isoform A</fullName>
    </submittedName>
</protein>
<reference evidence="1 2" key="1">
    <citation type="submission" date="2015-04" db="EMBL/GenBank/DDBJ databases">
        <authorList>
            <person name="Syromyatnikov M.Y."/>
            <person name="Popov V.N."/>
        </authorList>
    </citation>
    <scope>NUCLEOTIDE SEQUENCE [LARGE SCALE GENOMIC DNA]</scope>
</reference>
<dbReference type="AlphaFoldDB" id="A0A1J1IUK1"/>
<name>A0A1J1IUK1_9DIPT</name>
<accession>A0A1J1IUK1</accession>
<gene>
    <name evidence="1" type="ORF">CLUMA_CG017060</name>
</gene>
<evidence type="ECO:0000313" key="1">
    <source>
        <dbReference type="EMBL" id="CRL03939.1"/>
    </source>
</evidence>
<keyword evidence="2" id="KW-1185">Reference proteome</keyword>
<evidence type="ECO:0000313" key="2">
    <source>
        <dbReference type="Proteomes" id="UP000183832"/>
    </source>
</evidence>
<sequence>MTRKSHENEDNKGIKRKCWKAKLEQQSIEKGRTSKRNEVMIKRKRITSGFKFTKEFEKV</sequence>
<dbReference type="Proteomes" id="UP000183832">
    <property type="component" value="Unassembled WGS sequence"/>
</dbReference>